<comment type="caution">
    <text evidence="1">The sequence shown here is derived from an EMBL/GenBank/DDBJ whole genome shotgun (WGS) entry which is preliminary data.</text>
</comment>
<name>A0A0P7KLR4_9RHOB</name>
<dbReference type="AlphaFoldDB" id="A0A0P7KLR4"/>
<organism evidence="1 2">
    <name type="scientific">Aliiroseovarius crassostreae</name>
    <dbReference type="NCBI Taxonomy" id="154981"/>
    <lineage>
        <taxon>Bacteria</taxon>
        <taxon>Pseudomonadati</taxon>
        <taxon>Pseudomonadota</taxon>
        <taxon>Alphaproteobacteria</taxon>
        <taxon>Rhodobacterales</taxon>
        <taxon>Paracoccaceae</taxon>
        <taxon>Aliiroseovarius</taxon>
    </lineage>
</organism>
<sequence length="82" mass="9074">MNNLINSITRLIRAHRLGYRASQLVFGPDGSITEAKTGREICPFILAPIETEEHADHTLIRIFDRNSNTIVSEVIGLEGEAA</sequence>
<protein>
    <submittedName>
        <fullName evidence="1">Uncharacterized protein</fullName>
    </submittedName>
</protein>
<dbReference type="RefSeq" id="WP_055190954.1">
    <property type="nucleotide sequence ID" value="NZ_LKBA01000008.1"/>
</dbReference>
<keyword evidence="2" id="KW-1185">Reference proteome</keyword>
<dbReference type="STRING" id="154981.AKJ29_02265"/>
<gene>
    <name evidence="1" type="ORF">AKJ29_02265</name>
</gene>
<reference evidence="1 2" key="1">
    <citation type="submission" date="2015-09" db="EMBL/GenBank/DDBJ databases">
        <title>Draft genome sequence of Aliiroseovarius crassostreae CV919-312TSm, the causative agent of Roseovarius Oyster Disease (formerly Juvenile Oyster Disease).</title>
        <authorList>
            <person name="Kessner L."/>
            <person name="Spinard E."/>
            <person name="Nelson D."/>
        </authorList>
    </citation>
    <scope>NUCLEOTIDE SEQUENCE [LARGE SCALE GENOMIC DNA]</scope>
    <source>
        <strain evidence="1 2">CV919-312</strain>
    </source>
</reference>
<evidence type="ECO:0000313" key="1">
    <source>
        <dbReference type="EMBL" id="KPN62993.1"/>
    </source>
</evidence>
<proteinExistence type="predicted"/>
<evidence type="ECO:0000313" key="2">
    <source>
        <dbReference type="Proteomes" id="UP000050471"/>
    </source>
</evidence>
<dbReference type="EMBL" id="LKBA01000008">
    <property type="protein sequence ID" value="KPN62993.1"/>
    <property type="molecule type" value="Genomic_DNA"/>
</dbReference>
<dbReference type="Proteomes" id="UP000050471">
    <property type="component" value="Unassembled WGS sequence"/>
</dbReference>
<accession>A0A0P7KLR4</accession>